<dbReference type="EMBL" id="KZ452036">
    <property type="protein sequence ID" value="PKA49898.1"/>
    <property type="molecule type" value="Genomic_DNA"/>
</dbReference>
<reference evidence="1 2" key="1">
    <citation type="journal article" date="2017" name="Nature">
        <title>The Apostasia genome and the evolution of orchids.</title>
        <authorList>
            <person name="Zhang G.Q."/>
            <person name="Liu K.W."/>
            <person name="Li Z."/>
            <person name="Lohaus R."/>
            <person name="Hsiao Y.Y."/>
            <person name="Niu S.C."/>
            <person name="Wang J.Y."/>
            <person name="Lin Y.C."/>
            <person name="Xu Q."/>
            <person name="Chen L.J."/>
            <person name="Yoshida K."/>
            <person name="Fujiwara S."/>
            <person name="Wang Z.W."/>
            <person name="Zhang Y.Q."/>
            <person name="Mitsuda N."/>
            <person name="Wang M."/>
            <person name="Liu G.H."/>
            <person name="Pecoraro L."/>
            <person name="Huang H.X."/>
            <person name="Xiao X.J."/>
            <person name="Lin M."/>
            <person name="Wu X.Y."/>
            <person name="Wu W.L."/>
            <person name="Chen Y.Y."/>
            <person name="Chang S.B."/>
            <person name="Sakamoto S."/>
            <person name="Ohme-Takagi M."/>
            <person name="Yagi M."/>
            <person name="Zeng S.J."/>
            <person name="Shen C.Y."/>
            <person name="Yeh C.M."/>
            <person name="Luo Y.B."/>
            <person name="Tsai W.C."/>
            <person name="Van de Peer Y."/>
            <person name="Liu Z.J."/>
        </authorList>
    </citation>
    <scope>NUCLEOTIDE SEQUENCE [LARGE SCALE GENOMIC DNA]</scope>
    <source>
        <strain evidence="2">cv. Shenzhen</strain>
        <tissue evidence="1">Stem</tissue>
    </source>
</reference>
<dbReference type="Proteomes" id="UP000236161">
    <property type="component" value="Unassembled WGS sequence"/>
</dbReference>
<accession>A0A2I0A2Y5</accession>
<keyword evidence="2" id="KW-1185">Reference proteome</keyword>
<evidence type="ECO:0000313" key="1">
    <source>
        <dbReference type="EMBL" id="PKA49898.1"/>
    </source>
</evidence>
<sequence length="166" mass="19155">MRSICLQIQSHTRRVSHNGTKEKDFLVQQERLKDNGWRIHDNKGHGKGQKLSFERILLTPEVAEEGIISKQPDLASKNSTNVEITPKSDSQSTVHYDKVITVTNHVKVPFSFYSCRYYFFLSKRIRRNKEHPSQSKKNYKAPCGSGERKPSAVVIVYVYFSLIILD</sequence>
<protein>
    <submittedName>
        <fullName evidence="1">Uncharacterized protein</fullName>
    </submittedName>
</protein>
<organism evidence="1 2">
    <name type="scientific">Apostasia shenzhenica</name>
    <dbReference type="NCBI Taxonomy" id="1088818"/>
    <lineage>
        <taxon>Eukaryota</taxon>
        <taxon>Viridiplantae</taxon>
        <taxon>Streptophyta</taxon>
        <taxon>Embryophyta</taxon>
        <taxon>Tracheophyta</taxon>
        <taxon>Spermatophyta</taxon>
        <taxon>Magnoliopsida</taxon>
        <taxon>Liliopsida</taxon>
        <taxon>Asparagales</taxon>
        <taxon>Orchidaceae</taxon>
        <taxon>Apostasioideae</taxon>
        <taxon>Apostasia</taxon>
    </lineage>
</organism>
<proteinExistence type="predicted"/>
<evidence type="ECO:0000313" key="2">
    <source>
        <dbReference type="Proteomes" id="UP000236161"/>
    </source>
</evidence>
<name>A0A2I0A2Y5_9ASPA</name>
<gene>
    <name evidence="1" type="ORF">AXF42_Ash019214</name>
</gene>
<dbReference type="AlphaFoldDB" id="A0A2I0A2Y5"/>